<name>A0ABY4C7V4_9BACT</name>
<accession>A0ABY4C7V4</accession>
<evidence type="ECO:0000313" key="2">
    <source>
        <dbReference type="EMBL" id="UOF00804.1"/>
    </source>
</evidence>
<dbReference type="EMBL" id="CP093442">
    <property type="protein sequence ID" value="UOF00804.1"/>
    <property type="molecule type" value="Genomic_DNA"/>
</dbReference>
<sequence length="387" mass="43904">MIKFILIILFSLFTVGCTFSKDPTESVAKLYTFKKSDKNVLTKNQQNLLNSIEFATHQEFLNVLGEMSAADSNFEGESSTPAGLAIKFNKVQILEEIIKRNIDPLNIGSFNKNFDKIFFNIKLNEILISLNHPRAASELNINPTDTELLYISFIEEKLESAFAESGSISNNAIGSSYLKEKLGCAVVESFAIFQQLNTIEKEFDGSLKSLNETECSNSLDHTQIEQVYQAELIRQFQNYFNAPSILPYLARHKSFRSPLWNIDNSGIYVAPSLLLRTAYEYGDTFKPRVKCKSKTCPNYRNSDIDNRFQQSVQYFNSLGLAPTEKELIYTQAGKIIYTFNYFPVEGINDSYNLHEKIAAFMHGQSDKNSERTSWDIGAQIMEDGVVD</sequence>
<dbReference type="PROSITE" id="PS51257">
    <property type="entry name" value="PROKAR_LIPOPROTEIN"/>
    <property type="match status" value="1"/>
</dbReference>
<gene>
    <name evidence="2" type="ORF">MNR06_13965</name>
</gene>
<feature type="chain" id="PRO_5046014428" evidence="1">
    <location>
        <begin position="21"/>
        <end position="387"/>
    </location>
</feature>
<organism evidence="2 3">
    <name type="scientific">Bdellovibrio reynosensis</name>
    <dbReference type="NCBI Taxonomy" id="2835041"/>
    <lineage>
        <taxon>Bacteria</taxon>
        <taxon>Pseudomonadati</taxon>
        <taxon>Bdellovibrionota</taxon>
        <taxon>Bdellovibrionia</taxon>
        <taxon>Bdellovibrionales</taxon>
        <taxon>Pseudobdellovibrionaceae</taxon>
        <taxon>Bdellovibrio</taxon>
    </lineage>
</organism>
<evidence type="ECO:0000313" key="3">
    <source>
        <dbReference type="Proteomes" id="UP000830116"/>
    </source>
</evidence>
<dbReference type="RefSeq" id="WP_243536978.1">
    <property type="nucleotide sequence ID" value="NZ_CP093442.1"/>
</dbReference>
<protein>
    <submittedName>
        <fullName evidence="2">Uncharacterized protein</fullName>
    </submittedName>
</protein>
<evidence type="ECO:0000256" key="1">
    <source>
        <dbReference type="SAM" id="SignalP"/>
    </source>
</evidence>
<reference evidence="2" key="1">
    <citation type="submission" date="2022-03" db="EMBL/GenBank/DDBJ databases">
        <title>Genome Identification and Characterization of new species Bdellovibrio reynosense LBG001 sp. nov. from a Mexico soil sample.</title>
        <authorList>
            <person name="Camilli A."/>
            <person name="Ajao Y."/>
            <person name="Guo X."/>
        </authorList>
    </citation>
    <scope>NUCLEOTIDE SEQUENCE</scope>
    <source>
        <strain evidence="2">LBG001</strain>
    </source>
</reference>
<keyword evidence="3" id="KW-1185">Reference proteome</keyword>
<feature type="signal peptide" evidence="1">
    <location>
        <begin position="1"/>
        <end position="20"/>
    </location>
</feature>
<keyword evidence="1" id="KW-0732">Signal</keyword>
<proteinExistence type="predicted"/>
<dbReference type="Proteomes" id="UP000830116">
    <property type="component" value="Chromosome"/>
</dbReference>